<organism evidence="1 2">
    <name type="scientific">Eragrostis curvula</name>
    <name type="common">weeping love grass</name>
    <dbReference type="NCBI Taxonomy" id="38414"/>
    <lineage>
        <taxon>Eukaryota</taxon>
        <taxon>Viridiplantae</taxon>
        <taxon>Streptophyta</taxon>
        <taxon>Embryophyta</taxon>
        <taxon>Tracheophyta</taxon>
        <taxon>Spermatophyta</taxon>
        <taxon>Magnoliopsida</taxon>
        <taxon>Liliopsida</taxon>
        <taxon>Poales</taxon>
        <taxon>Poaceae</taxon>
        <taxon>PACMAD clade</taxon>
        <taxon>Chloridoideae</taxon>
        <taxon>Eragrostideae</taxon>
        <taxon>Eragrostidinae</taxon>
        <taxon>Eragrostis</taxon>
    </lineage>
</organism>
<keyword evidence="2" id="KW-1185">Reference proteome</keyword>
<feature type="non-terminal residue" evidence="1">
    <location>
        <position position="1"/>
    </location>
</feature>
<proteinExistence type="predicted"/>
<protein>
    <submittedName>
        <fullName evidence="1">Uncharacterized protein</fullName>
    </submittedName>
</protein>
<name>A0A5J9WQT0_9POAL</name>
<evidence type="ECO:0000313" key="2">
    <source>
        <dbReference type="Proteomes" id="UP000324897"/>
    </source>
</evidence>
<dbReference type="Gramene" id="TVU50539">
    <property type="protein sequence ID" value="TVU50539"/>
    <property type="gene ID" value="EJB05_01914"/>
</dbReference>
<dbReference type="InterPro" id="IPR016024">
    <property type="entry name" value="ARM-type_fold"/>
</dbReference>
<accession>A0A5J9WQT0</accession>
<dbReference type="Proteomes" id="UP000324897">
    <property type="component" value="Chromosome 6"/>
</dbReference>
<dbReference type="OrthoDB" id="682451at2759"/>
<dbReference type="PANTHER" id="PTHR33115:SF11">
    <property type="entry name" value="OS07G0654700 PROTEIN"/>
    <property type="match status" value="1"/>
</dbReference>
<reference evidence="1 2" key="1">
    <citation type="journal article" date="2019" name="Sci. Rep.">
        <title>A high-quality genome of Eragrostis curvula grass provides insights into Poaceae evolution and supports new strategies to enhance forage quality.</title>
        <authorList>
            <person name="Carballo J."/>
            <person name="Santos B.A.C.M."/>
            <person name="Zappacosta D."/>
            <person name="Garbus I."/>
            <person name="Selva J.P."/>
            <person name="Gallo C.A."/>
            <person name="Diaz A."/>
            <person name="Albertini E."/>
            <person name="Caccamo M."/>
            <person name="Echenique V."/>
        </authorList>
    </citation>
    <scope>NUCLEOTIDE SEQUENCE [LARGE SCALE GENOMIC DNA]</scope>
    <source>
        <strain evidence="2">cv. Victoria</strain>
        <tissue evidence="1">Leaf</tissue>
    </source>
</reference>
<dbReference type="SUPFAM" id="SSF48371">
    <property type="entry name" value="ARM repeat"/>
    <property type="match status" value="1"/>
</dbReference>
<dbReference type="AlphaFoldDB" id="A0A5J9WQT0"/>
<comment type="caution">
    <text evidence="1">The sequence shown here is derived from an EMBL/GenBank/DDBJ whole genome shotgun (WGS) entry which is preliminary data.</text>
</comment>
<sequence>MEAFLKPEESLIANDERLLRKAAGQALAMLAIDCARNCVVMLQEANHVFIKKLTSMIHDDSYRYVAASLLRNVCLHARCELKDSDLVVLSCSLREVLERIMDAEGAELEILIGLSSQMCKVIPADFILELEHSQTSAKFVKRLVDVLNANMEPRAHCPGIRRLILEQAIHMMEYDPRYVSWFSECSMMESLSKVEETASKAENYIMFWGDAGLMEYSDLLSYLVVKTKQLLALSHHNQRVQH</sequence>
<dbReference type="EMBL" id="RWGY01000002">
    <property type="protein sequence ID" value="TVU50539.1"/>
    <property type="molecule type" value="Genomic_DNA"/>
</dbReference>
<evidence type="ECO:0000313" key="1">
    <source>
        <dbReference type="EMBL" id="TVU50539.1"/>
    </source>
</evidence>
<gene>
    <name evidence="1" type="ORF">EJB05_01914</name>
</gene>
<dbReference type="PANTHER" id="PTHR33115">
    <property type="entry name" value="ARM REPEAT SUPERFAMILY PROTEIN"/>
    <property type="match status" value="1"/>
</dbReference>